<accession>A0ABD2X2U5</accession>
<dbReference type="AlphaFoldDB" id="A0ABD2X2U5"/>
<dbReference type="InterPro" id="IPR032631">
    <property type="entry name" value="P-type_ATPase_N"/>
</dbReference>
<sequence>MPSSLRGGGKSGNNKHGEQRKNKKGGSGDSSNNDSLPPLRPFTPSDLSSIPHMDEATLQPLGERGGPSALREDGGGGGGGAGTGDTAQDGGPYILGSPIDLGAIDNVDSINLRLGSARQQQHIELQETARSPRTRFSGTGRATRNAAGDNGSTGSQAGSAEGSGGGGGGGGGGGDQDERVVFVNAPTQPATYRNNHISTAKYSLLTFIPSFLFEQFRRYSNCFFLFIALMQQIPDVSPTGRFTTLVPLIFILSVSAIKEFIEDFASASRIFSLIS</sequence>
<dbReference type="PANTHER" id="PTHR24092">
    <property type="entry name" value="PROBABLE PHOSPHOLIPID-TRANSPORTING ATPASE"/>
    <property type="match status" value="1"/>
</dbReference>
<evidence type="ECO:0000259" key="2">
    <source>
        <dbReference type="Pfam" id="PF16209"/>
    </source>
</evidence>
<feature type="compositionally biased region" description="Gly residues" evidence="1">
    <location>
        <begin position="1"/>
        <end position="11"/>
    </location>
</feature>
<protein>
    <recommendedName>
        <fullName evidence="2">P-type ATPase N-terminal domain-containing protein</fullName>
    </recommendedName>
</protein>
<dbReference type="SUPFAM" id="SSF81665">
    <property type="entry name" value="Calcium ATPase, transmembrane domain M"/>
    <property type="match status" value="1"/>
</dbReference>
<organism evidence="3 4">
    <name type="scientific">Trichogramma kaykai</name>
    <dbReference type="NCBI Taxonomy" id="54128"/>
    <lineage>
        <taxon>Eukaryota</taxon>
        <taxon>Metazoa</taxon>
        <taxon>Ecdysozoa</taxon>
        <taxon>Arthropoda</taxon>
        <taxon>Hexapoda</taxon>
        <taxon>Insecta</taxon>
        <taxon>Pterygota</taxon>
        <taxon>Neoptera</taxon>
        <taxon>Endopterygota</taxon>
        <taxon>Hymenoptera</taxon>
        <taxon>Apocrita</taxon>
        <taxon>Proctotrupomorpha</taxon>
        <taxon>Chalcidoidea</taxon>
        <taxon>Trichogrammatidae</taxon>
        <taxon>Trichogramma</taxon>
    </lineage>
</organism>
<feature type="region of interest" description="Disordered" evidence="1">
    <location>
        <begin position="123"/>
        <end position="178"/>
    </location>
</feature>
<reference evidence="3 4" key="1">
    <citation type="journal article" date="2024" name="bioRxiv">
        <title>A reference genome for Trichogramma kaykai: A tiny desert-dwelling parasitoid wasp with competing sex-ratio distorters.</title>
        <authorList>
            <person name="Culotta J."/>
            <person name="Lindsey A.R."/>
        </authorList>
    </citation>
    <scope>NUCLEOTIDE SEQUENCE [LARGE SCALE GENOMIC DNA]</scope>
    <source>
        <strain evidence="3 4">KSX58</strain>
    </source>
</reference>
<keyword evidence="4" id="KW-1185">Reference proteome</keyword>
<name>A0ABD2X2U5_9HYME</name>
<feature type="compositionally biased region" description="Gly residues" evidence="1">
    <location>
        <begin position="161"/>
        <end position="174"/>
    </location>
</feature>
<dbReference type="PANTHER" id="PTHR24092:SF150">
    <property type="entry name" value="PHOSPHOLIPID-TRANSPORTING ATPASE"/>
    <property type="match status" value="1"/>
</dbReference>
<comment type="caution">
    <text evidence="3">The sequence shown here is derived from an EMBL/GenBank/DDBJ whole genome shotgun (WGS) entry which is preliminary data.</text>
</comment>
<dbReference type="InterPro" id="IPR023298">
    <property type="entry name" value="ATPase_P-typ_TM_dom_sf"/>
</dbReference>
<proteinExistence type="predicted"/>
<evidence type="ECO:0000313" key="4">
    <source>
        <dbReference type="Proteomes" id="UP001627154"/>
    </source>
</evidence>
<feature type="compositionally biased region" description="Polar residues" evidence="1">
    <location>
        <begin position="123"/>
        <end position="142"/>
    </location>
</feature>
<dbReference type="Proteomes" id="UP001627154">
    <property type="component" value="Unassembled WGS sequence"/>
</dbReference>
<feature type="region of interest" description="Disordered" evidence="1">
    <location>
        <begin position="1"/>
        <end position="93"/>
    </location>
</feature>
<feature type="domain" description="P-type ATPase N-terminal" evidence="2">
    <location>
        <begin position="183"/>
        <end position="245"/>
    </location>
</feature>
<evidence type="ECO:0000313" key="3">
    <source>
        <dbReference type="EMBL" id="KAL3399273.1"/>
    </source>
</evidence>
<dbReference type="Pfam" id="PF16209">
    <property type="entry name" value="PhoLip_ATPase_N"/>
    <property type="match status" value="1"/>
</dbReference>
<evidence type="ECO:0000256" key="1">
    <source>
        <dbReference type="SAM" id="MobiDB-lite"/>
    </source>
</evidence>
<dbReference type="EMBL" id="JBJJXI010000056">
    <property type="protein sequence ID" value="KAL3399273.1"/>
    <property type="molecule type" value="Genomic_DNA"/>
</dbReference>
<gene>
    <name evidence="3" type="ORF">TKK_007150</name>
</gene>